<comment type="subunit">
    <text evidence="2 10">Heterotrimer of A, B and C subunits.</text>
</comment>
<dbReference type="Pfam" id="PF02637">
    <property type="entry name" value="GatB_Yqey"/>
    <property type="match status" value="1"/>
</dbReference>
<comment type="caution">
    <text evidence="12">The sequence shown here is derived from an EMBL/GenBank/DDBJ whole genome shotgun (WGS) entry which is preliminary data.</text>
</comment>
<dbReference type="EC" id="6.3.5.-" evidence="10"/>
<evidence type="ECO:0000313" key="13">
    <source>
        <dbReference type="Proteomes" id="UP000034231"/>
    </source>
</evidence>
<dbReference type="SMART" id="SM00845">
    <property type="entry name" value="GatB_Yqey"/>
    <property type="match status" value="1"/>
</dbReference>
<dbReference type="InterPro" id="IPR014746">
    <property type="entry name" value="Gln_synth/guanido_kin_cat_dom"/>
</dbReference>
<keyword evidence="4 10" id="KW-0547">Nucleotide-binding</keyword>
<dbReference type="GO" id="GO:0016740">
    <property type="term" value="F:transferase activity"/>
    <property type="evidence" value="ECO:0007669"/>
    <property type="project" value="UniProtKB-KW"/>
</dbReference>
<dbReference type="Pfam" id="PF02934">
    <property type="entry name" value="GatB_N"/>
    <property type="match status" value="1"/>
</dbReference>
<evidence type="ECO:0000256" key="10">
    <source>
        <dbReference type="HAMAP-Rule" id="MF_00121"/>
    </source>
</evidence>
<evidence type="ECO:0000256" key="6">
    <source>
        <dbReference type="ARBA" id="ARBA00022917"/>
    </source>
</evidence>
<dbReference type="NCBIfam" id="NF004014">
    <property type="entry name" value="PRK05477.1-4"/>
    <property type="match status" value="1"/>
</dbReference>
<dbReference type="InterPro" id="IPR004413">
    <property type="entry name" value="GatB"/>
</dbReference>
<dbReference type="InterPro" id="IPR003789">
    <property type="entry name" value="Asn/Gln_tRNA_amidoTrase-B-like"/>
</dbReference>
<evidence type="ECO:0000256" key="8">
    <source>
        <dbReference type="ARBA" id="ARBA00047380"/>
    </source>
</evidence>
<evidence type="ECO:0000313" key="12">
    <source>
        <dbReference type="EMBL" id="KKQ49942.1"/>
    </source>
</evidence>
<dbReference type="SUPFAM" id="SSF89095">
    <property type="entry name" value="GatB/YqeY motif"/>
    <property type="match status" value="2"/>
</dbReference>
<evidence type="ECO:0000256" key="5">
    <source>
        <dbReference type="ARBA" id="ARBA00022840"/>
    </source>
</evidence>
<dbReference type="Proteomes" id="UP000034231">
    <property type="component" value="Unassembled WGS sequence"/>
</dbReference>
<evidence type="ECO:0000256" key="1">
    <source>
        <dbReference type="ARBA" id="ARBA00005306"/>
    </source>
</evidence>
<dbReference type="InterPro" id="IPR017959">
    <property type="entry name" value="Asn/Gln-tRNA_amidoTrfase_suB/E"/>
</dbReference>
<evidence type="ECO:0000256" key="7">
    <source>
        <dbReference type="ARBA" id="ARBA00024799"/>
    </source>
</evidence>
<evidence type="ECO:0000256" key="3">
    <source>
        <dbReference type="ARBA" id="ARBA00022598"/>
    </source>
</evidence>
<dbReference type="EMBL" id="LBTX01000010">
    <property type="protein sequence ID" value="KKQ49942.1"/>
    <property type="molecule type" value="Genomic_DNA"/>
</dbReference>
<dbReference type="FunFam" id="1.10.10.410:FF:000001">
    <property type="entry name" value="Aspartyl/glutamyl-tRNA(Asn/Gln) amidotransferase subunit B"/>
    <property type="match status" value="1"/>
</dbReference>
<sequence length="498" mass="55625">MNQNIFLVHHVKPVKIVRHDKTMKTTPIIGLEVHVELKTKSKMFCGCSADHFHVEANTHTCPVCLGLPGALPVPNKTACEWCVKLGLALGCSINEESFFERKNYFYPDLAKGYQITQLQKPFAVNGKLDIDGHEIRINRAHMEEDTGKSVHVDGSTLLDFNRSGVPLVEIVSEPDLISALEAKKYLNKLQQIIRYIEVSDADIEKGSMRCEPTVNVKIETDSGEVVYTPLAEIKNVASLTGVMNAIDFEIKRQIDQYQSDGVAKNSTNKTTRGWDADKNQTFLQREKEGSADYRYFPEPDIPPITFTKVQVEEIRKTLPELPDQKITKYKSLSLSDYDANLLAQDSVFSSAFEKALNNSADPEYAKFIANLLNGAIRTALNENQSEIDLNKINATHFQDIFSKKSELSSTAIKQLTLESYNSGTNPLTFAKDNNLFQVSDTGALEQFAKEVIEANPKAIEDYRKNPLAIGFLVGQLMKVSKGSANPQTGKEILEKLLK</sequence>
<feature type="domain" description="Asn/Gln amidotransferase" evidence="11">
    <location>
        <begin position="350"/>
        <end position="497"/>
    </location>
</feature>
<accession>A0A0G0I5U6</accession>
<dbReference type="PANTHER" id="PTHR11659:SF0">
    <property type="entry name" value="GLUTAMYL-TRNA(GLN) AMIDOTRANSFERASE SUBUNIT B, MITOCHONDRIAL"/>
    <property type="match status" value="1"/>
</dbReference>
<dbReference type="InterPro" id="IPR017958">
    <property type="entry name" value="Gln-tRNA_amidoTrfase_suB_CS"/>
</dbReference>
<evidence type="ECO:0000259" key="11">
    <source>
        <dbReference type="SMART" id="SM00845"/>
    </source>
</evidence>
<dbReference type="InterPro" id="IPR006075">
    <property type="entry name" value="Asn/Gln-tRNA_Trfase_suB/E_cat"/>
</dbReference>
<evidence type="ECO:0000256" key="9">
    <source>
        <dbReference type="ARBA" id="ARBA00047913"/>
    </source>
</evidence>
<dbReference type="GO" id="GO:0050566">
    <property type="term" value="F:asparaginyl-tRNA synthase (glutamine-hydrolyzing) activity"/>
    <property type="evidence" value="ECO:0007669"/>
    <property type="project" value="RHEA"/>
</dbReference>
<reference evidence="12 13" key="1">
    <citation type="journal article" date="2015" name="Nature">
        <title>rRNA introns, odd ribosomes, and small enigmatic genomes across a large radiation of phyla.</title>
        <authorList>
            <person name="Brown C.T."/>
            <person name="Hug L.A."/>
            <person name="Thomas B.C."/>
            <person name="Sharon I."/>
            <person name="Castelle C.J."/>
            <person name="Singh A."/>
            <person name="Wilkins M.J."/>
            <person name="Williams K.H."/>
            <person name="Banfield J.F."/>
        </authorList>
    </citation>
    <scope>NUCLEOTIDE SEQUENCE [LARGE SCALE GENOMIC DNA]</scope>
</reference>
<gene>
    <name evidence="10" type="primary">gatB</name>
    <name evidence="12" type="ORF">US68_C0010G0076</name>
</gene>
<comment type="function">
    <text evidence="7 10">Allows the formation of correctly charged Asn-tRNA(Asn) or Gln-tRNA(Gln) through the transamidation of misacylated Asp-tRNA(Asn) or Glu-tRNA(Gln) in organisms which lack either or both of asparaginyl-tRNA or glutaminyl-tRNA synthetases. The reaction takes place in the presence of glutamine and ATP through an activated phospho-Asp-tRNA(Asn) or phospho-Glu-tRNA(Gln).</text>
</comment>
<dbReference type="NCBIfam" id="NF004012">
    <property type="entry name" value="PRK05477.1-2"/>
    <property type="match status" value="1"/>
</dbReference>
<comment type="catalytic activity">
    <reaction evidence="8 10">
        <text>L-aspartyl-tRNA(Asn) + L-glutamine + ATP + H2O = L-asparaginyl-tRNA(Asn) + L-glutamate + ADP + phosphate + 2 H(+)</text>
        <dbReference type="Rhea" id="RHEA:14513"/>
        <dbReference type="Rhea" id="RHEA-COMP:9674"/>
        <dbReference type="Rhea" id="RHEA-COMP:9677"/>
        <dbReference type="ChEBI" id="CHEBI:15377"/>
        <dbReference type="ChEBI" id="CHEBI:15378"/>
        <dbReference type="ChEBI" id="CHEBI:29985"/>
        <dbReference type="ChEBI" id="CHEBI:30616"/>
        <dbReference type="ChEBI" id="CHEBI:43474"/>
        <dbReference type="ChEBI" id="CHEBI:58359"/>
        <dbReference type="ChEBI" id="CHEBI:78515"/>
        <dbReference type="ChEBI" id="CHEBI:78516"/>
        <dbReference type="ChEBI" id="CHEBI:456216"/>
    </reaction>
</comment>
<dbReference type="GO" id="GO:0050567">
    <property type="term" value="F:glutaminyl-tRNA synthase (glutamine-hydrolyzing) activity"/>
    <property type="evidence" value="ECO:0007669"/>
    <property type="project" value="UniProtKB-UniRule"/>
</dbReference>
<dbReference type="SUPFAM" id="SSF55931">
    <property type="entry name" value="Glutamine synthetase/guanido kinase"/>
    <property type="match status" value="1"/>
</dbReference>
<dbReference type="HAMAP" id="MF_00121">
    <property type="entry name" value="GatB"/>
    <property type="match status" value="1"/>
</dbReference>
<dbReference type="NCBIfam" id="TIGR00133">
    <property type="entry name" value="gatB"/>
    <property type="match status" value="1"/>
</dbReference>
<dbReference type="GO" id="GO:0006412">
    <property type="term" value="P:translation"/>
    <property type="evidence" value="ECO:0007669"/>
    <property type="project" value="UniProtKB-UniRule"/>
</dbReference>
<dbReference type="PANTHER" id="PTHR11659">
    <property type="entry name" value="GLUTAMYL-TRNA GLN AMIDOTRANSFERASE SUBUNIT B MITOCHONDRIAL AND PROKARYOTIC PET112-RELATED"/>
    <property type="match status" value="1"/>
</dbReference>
<comment type="catalytic activity">
    <reaction evidence="9 10">
        <text>L-glutamyl-tRNA(Gln) + L-glutamine + ATP + H2O = L-glutaminyl-tRNA(Gln) + L-glutamate + ADP + phosphate + H(+)</text>
        <dbReference type="Rhea" id="RHEA:17521"/>
        <dbReference type="Rhea" id="RHEA-COMP:9681"/>
        <dbReference type="Rhea" id="RHEA-COMP:9684"/>
        <dbReference type="ChEBI" id="CHEBI:15377"/>
        <dbReference type="ChEBI" id="CHEBI:15378"/>
        <dbReference type="ChEBI" id="CHEBI:29985"/>
        <dbReference type="ChEBI" id="CHEBI:30616"/>
        <dbReference type="ChEBI" id="CHEBI:43474"/>
        <dbReference type="ChEBI" id="CHEBI:58359"/>
        <dbReference type="ChEBI" id="CHEBI:78520"/>
        <dbReference type="ChEBI" id="CHEBI:78521"/>
        <dbReference type="ChEBI" id="CHEBI:456216"/>
    </reaction>
</comment>
<organism evidence="12 13">
    <name type="scientific">Candidatus Shapirobacteria bacterium GW2011_GWE1_38_10</name>
    <dbReference type="NCBI Taxonomy" id="1618488"/>
    <lineage>
        <taxon>Bacteria</taxon>
        <taxon>Candidatus Shapironibacteriota</taxon>
    </lineage>
</organism>
<dbReference type="InterPro" id="IPR023168">
    <property type="entry name" value="GatB_Yqey_C_2"/>
</dbReference>
<evidence type="ECO:0000256" key="2">
    <source>
        <dbReference type="ARBA" id="ARBA00011123"/>
    </source>
</evidence>
<protein>
    <recommendedName>
        <fullName evidence="10">Aspartyl/glutamyl-tRNA(Asn/Gln) amidotransferase subunit B</fullName>
        <shortName evidence="10">Asp/Glu-ADT subunit B</shortName>
        <ecNumber evidence="10">6.3.5.-</ecNumber>
    </recommendedName>
</protein>
<dbReference type="PROSITE" id="PS01234">
    <property type="entry name" value="GATB"/>
    <property type="match status" value="1"/>
</dbReference>
<dbReference type="GO" id="GO:0070681">
    <property type="term" value="P:glutaminyl-tRNAGln biosynthesis via transamidation"/>
    <property type="evidence" value="ECO:0007669"/>
    <property type="project" value="TreeGrafter"/>
</dbReference>
<evidence type="ECO:0000256" key="4">
    <source>
        <dbReference type="ARBA" id="ARBA00022741"/>
    </source>
</evidence>
<dbReference type="InterPro" id="IPR018027">
    <property type="entry name" value="Asn/Gln_amidotransferase"/>
</dbReference>
<name>A0A0G0I5U6_9BACT</name>
<dbReference type="AlphaFoldDB" id="A0A0G0I5U6"/>
<keyword evidence="6 10" id="KW-0648">Protein biosynthesis</keyword>
<keyword evidence="3 10" id="KW-0436">Ligase</keyword>
<proteinExistence type="inferred from homology"/>
<keyword evidence="12" id="KW-0808">Transferase</keyword>
<dbReference type="Gene3D" id="1.10.10.410">
    <property type="match status" value="1"/>
</dbReference>
<keyword evidence="5 10" id="KW-0067">ATP-binding</keyword>
<comment type="similarity">
    <text evidence="1 10">Belongs to the GatB/GatE family. GatB subfamily.</text>
</comment>
<dbReference type="PATRIC" id="fig|1618488.3.peg.645"/>
<dbReference type="GO" id="GO:0005524">
    <property type="term" value="F:ATP binding"/>
    <property type="evidence" value="ECO:0007669"/>
    <property type="project" value="UniProtKB-KW"/>
</dbReference>